<comment type="similarity">
    <text evidence="1 5">Belongs to the NOP53 family.</text>
</comment>
<keyword evidence="4 5" id="KW-0539">Nucleus</keyword>
<comment type="subcellular location">
    <subcellularLocation>
        <location evidence="5">Nucleus</location>
        <location evidence="5">Nucleolus</location>
    </subcellularLocation>
    <subcellularLocation>
        <location evidence="5">Nucleus</location>
        <location evidence="5">Nucleoplasm</location>
    </subcellularLocation>
</comment>
<dbReference type="GO" id="GO:0006364">
    <property type="term" value="P:rRNA processing"/>
    <property type="evidence" value="ECO:0007669"/>
    <property type="project" value="TreeGrafter"/>
</dbReference>
<dbReference type="GO" id="GO:0005654">
    <property type="term" value="C:nucleoplasm"/>
    <property type="evidence" value="ECO:0007669"/>
    <property type="project" value="UniProtKB-SubCell"/>
</dbReference>
<dbReference type="OrthoDB" id="5072at2759"/>
<feature type="region of interest" description="Disordered" evidence="6">
    <location>
        <begin position="402"/>
        <end position="429"/>
    </location>
</feature>
<evidence type="ECO:0000256" key="3">
    <source>
        <dbReference type="ARBA" id="ARBA00022517"/>
    </source>
</evidence>
<dbReference type="Pfam" id="PF07767">
    <property type="entry name" value="Nop53"/>
    <property type="match status" value="1"/>
</dbReference>
<evidence type="ECO:0000256" key="4">
    <source>
        <dbReference type="ARBA" id="ARBA00023242"/>
    </source>
</evidence>
<feature type="region of interest" description="Disordered" evidence="6">
    <location>
        <begin position="276"/>
        <end position="296"/>
    </location>
</feature>
<evidence type="ECO:0000256" key="6">
    <source>
        <dbReference type="SAM" id="MobiDB-lite"/>
    </source>
</evidence>
<comment type="function">
    <text evidence="5">May play a role in ribosome biogenesis.</text>
</comment>
<dbReference type="EMBL" id="CAJPDT010000012">
    <property type="protein sequence ID" value="CAF9913946.1"/>
    <property type="molecule type" value="Genomic_DNA"/>
</dbReference>
<reference evidence="7" key="1">
    <citation type="submission" date="2021-03" db="EMBL/GenBank/DDBJ databases">
        <authorList>
            <person name="Tagirdzhanova G."/>
        </authorList>
    </citation>
    <scope>NUCLEOTIDE SEQUENCE</scope>
</reference>
<evidence type="ECO:0000256" key="2">
    <source>
        <dbReference type="ARBA" id="ARBA00018339"/>
    </source>
</evidence>
<dbReference type="GO" id="GO:0005730">
    <property type="term" value="C:nucleolus"/>
    <property type="evidence" value="ECO:0007669"/>
    <property type="project" value="UniProtKB-SubCell"/>
</dbReference>
<feature type="compositionally biased region" description="Basic and acidic residues" evidence="6">
    <location>
        <begin position="283"/>
        <end position="296"/>
    </location>
</feature>
<comment type="caution">
    <text evidence="7">The sequence shown here is derived from an EMBL/GenBank/DDBJ whole genome shotgun (WGS) entry which is preliminary data.</text>
</comment>
<evidence type="ECO:0000256" key="5">
    <source>
        <dbReference type="PIRNR" id="PIRNR017302"/>
    </source>
</evidence>
<proteinExistence type="inferred from homology"/>
<dbReference type="AlphaFoldDB" id="A0A8H3EUX1"/>
<feature type="compositionally biased region" description="Polar residues" evidence="6">
    <location>
        <begin position="1"/>
        <end position="12"/>
    </location>
</feature>
<dbReference type="GO" id="GO:0000027">
    <property type="term" value="P:ribosomal large subunit assembly"/>
    <property type="evidence" value="ECO:0007669"/>
    <property type="project" value="UniProtKB-UniRule"/>
</dbReference>
<feature type="region of interest" description="Disordered" evidence="6">
    <location>
        <begin position="1"/>
        <end position="24"/>
    </location>
</feature>
<keyword evidence="3 5" id="KW-0690">Ribosome biogenesis</keyword>
<dbReference type="PIRSF" id="PIRSF017302">
    <property type="entry name" value="Gltscr2"/>
    <property type="match status" value="1"/>
</dbReference>
<evidence type="ECO:0000313" key="8">
    <source>
        <dbReference type="Proteomes" id="UP000664534"/>
    </source>
</evidence>
<sequence length="429" mass="49654">METTKAAPQQHKQPSRKGKKAWRKNVDVTDVQAGLEEAREEVIRGGIIAEKPSESLFTLDTKGSEAIQKSYNKIHKSLKTDQILAQRSTVPAIDCRKRSGVTDGVIQLGSKRRKNGVSPREYERLREVAYGSQTVKDIIKNDGAPDHDPWAVERQEAEDQDPKFSYLDKTNPIRAPATLKEAPVSLIARSRNVPAVAVPKPGTSYNPIFQEWDALLIAEGQREVEAEKKRRREAVLEQERLDRIAAVEFERDMDIQTEDESAWEGFESDYEGAEWVKKRRPERKTPAERNKLKRRKEVERREKWEKKMKEREKQQRQIGEIARQMKNEAKARALVKAQLEKPQEVDGRVLRRRKFGKDTLSEPPLELVLPEELRDSLRLLKPEGNLLKDRFRNILVSGKMETRKPIQQPKKKRISSTEKWSYKDWNLAT</sequence>
<dbReference type="PANTHER" id="PTHR14211">
    <property type="entry name" value="GLIOMA SUPPRESSOR CANDIDATE REGION GENE 2"/>
    <property type="match status" value="1"/>
</dbReference>
<gene>
    <name evidence="7" type="ORF">IMSHALPRED_001487</name>
</gene>
<feature type="compositionally biased region" description="Basic residues" evidence="6">
    <location>
        <begin position="13"/>
        <end position="23"/>
    </location>
</feature>
<name>A0A8H3EUX1_9LECA</name>
<evidence type="ECO:0000256" key="1">
    <source>
        <dbReference type="ARBA" id="ARBA00008838"/>
    </source>
</evidence>
<evidence type="ECO:0000313" key="7">
    <source>
        <dbReference type="EMBL" id="CAF9913946.1"/>
    </source>
</evidence>
<accession>A0A8H3EUX1</accession>
<organism evidence="7 8">
    <name type="scientific">Imshaugia aleurites</name>
    <dbReference type="NCBI Taxonomy" id="172621"/>
    <lineage>
        <taxon>Eukaryota</taxon>
        <taxon>Fungi</taxon>
        <taxon>Dikarya</taxon>
        <taxon>Ascomycota</taxon>
        <taxon>Pezizomycotina</taxon>
        <taxon>Lecanoromycetes</taxon>
        <taxon>OSLEUM clade</taxon>
        <taxon>Lecanoromycetidae</taxon>
        <taxon>Lecanorales</taxon>
        <taxon>Lecanorineae</taxon>
        <taxon>Parmeliaceae</taxon>
        <taxon>Imshaugia</taxon>
    </lineage>
</organism>
<protein>
    <recommendedName>
        <fullName evidence="2 5">Ribosome biogenesis protein NOP53</fullName>
    </recommendedName>
</protein>
<dbReference type="InterPro" id="IPR011687">
    <property type="entry name" value="Nop53/GLTSCR2"/>
</dbReference>
<dbReference type="PANTHER" id="PTHR14211:SF7">
    <property type="entry name" value="RIBOSOME BIOGENESIS PROTEIN NOP53"/>
    <property type="match status" value="1"/>
</dbReference>
<dbReference type="GO" id="GO:0008097">
    <property type="term" value="F:5S rRNA binding"/>
    <property type="evidence" value="ECO:0007669"/>
    <property type="project" value="TreeGrafter"/>
</dbReference>
<dbReference type="Proteomes" id="UP000664534">
    <property type="component" value="Unassembled WGS sequence"/>
</dbReference>
<keyword evidence="8" id="KW-1185">Reference proteome</keyword>